<dbReference type="EMBL" id="JAVRAA010000005">
    <property type="protein sequence ID" value="MDT0337638.1"/>
    <property type="molecule type" value="Genomic_DNA"/>
</dbReference>
<gene>
    <name evidence="1" type="ORF">RJN63_12410</name>
</gene>
<organism evidence="1">
    <name type="scientific">Herbaspirillum huttiense subsp. nephrolepidis</name>
    <dbReference type="NCBI Taxonomy" id="3075126"/>
    <lineage>
        <taxon>Bacteria</taxon>
        <taxon>Pseudomonadati</taxon>
        <taxon>Pseudomonadota</taxon>
        <taxon>Betaproteobacteria</taxon>
        <taxon>Burkholderiales</taxon>
        <taxon>Oxalobacteraceae</taxon>
        <taxon>Herbaspirillum</taxon>
    </lineage>
</organism>
<sequence length="109" mass="12533">MAKLGDAPPLKMDYLEEIRQKVRESKDPEMWALLGEIRRLQRMILKAAHYTRTATAAGGSVHINSSLLEDLHRMCMMEPIVIKDQERKRLLLAPPRLAKDKMPIRAQNS</sequence>
<protein>
    <submittedName>
        <fullName evidence="1">Uncharacterized protein</fullName>
    </submittedName>
</protein>
<proteinExistence type="predicted"/>
<name>A0AAE4K6T5_9BURK</name>
<comment type="caution">
    <text evidence="1">The sequence shown here is derived from an EMBL/GenBank/DDBJ whole genome shotgun (WGS) entry which is preliminary data.</text>
</comment>
<dbReference type="AlphaFoldDB" id="A0AAE4K6T5"/>
<evidence type="ECO:0000313" key="1">
    <source>
        <dbReference type="EMBL" id="MDT0337638.1"/>
    </source>
</evidence>
<reference evidence="1" key="1">
    <citation type="submission" date="2023-02" db="EMBL/GenBank/DDBJ databases">
        <title>Description of Herbaspirillum huttiense subsp. nephrolepsisexaltata and Herbaspirillum huttiense subsp. lycopersicon.</title>
        <authorList>
            <person name="Poudel M."/>
            <person name="Sharma A."/>
            <person name="Goss E."/>
            <person name="Tapia J.H."/>
            <person name="Harmon C.M."/>
            <person name="Jones J.B."/>
        </authorList>
    </citation>
    <scope>NUCLEOTIDE SEQUENCE</scope>
    <source>
        <strain evidence="1">NC40101</strain>
    </source>
</reference>
<dbReference type="RefSeq" id="WP_284078284.1">
    <property type="nucleotide sequence ID" value="NZ_JAVLSM010000007.1"/>
</dbReference>
<accession>A0AAE4K6T5</accession>